<keyword evidence="8 14" id="KW-0472">Membrane</keyword>
<keyword evidence="9" id="KW-1015">Disulfide bond</keyword>
<dbReference type="GO" id="GO:0005886">
    <property type="term" value="C:plasma membrane"/>
    <property type="evidence" value="ECO:0007669"/>
    <property type="project" value="UniProtKB-SubCell"/>
</dbReference>
<dbReference type="Pfam" id="PF13853">
    <property type="entry name" value="7tm_4"/>
    <property type="match status" value="1"/>
</dbReference>
<organism evidence="16 17">
    <name type="scientific">Anolis carolinensis</name>
    <name type="common">Green anole</name>
    <name type="synonym">American chameleon</name>
    <dbReference type="NCBI Taxonomy" id="28377"/>
    <lineage>
        <taxon>Eukaryota</taxon>
        <taxon>Metazoa</taxon>
        <taxon>Chordata</taxon>
        <taxon>Craniata</taxon>
        <taxon>Vertebrata</taxon>
        <taxon>Euteleostomi</taxon>
        <taxon>Lepidosauria</taxon>
        <taxon>Squamata</taxon>
        <taxon>Bifurcata</taxon>
        <taxon>Unidentata</taxon>
        <taxon>Episquamata</taxon>
        <taxon>Toxicofera</taxon>
        <taxon>Iguania</taxon>
        <taxon>Dactyloidae</taxon>
        <taxon>Anolis</taxon>
    </lineage>
</organism>
<dbReference type="GO" id="GO:0005549">
    <property type="term" value="F:odorant binding"/>
    <property type="evidence" value="ECO:0000318"/>
    <property type="project" value="GO_Central"/>
</dbReference>
<dbReference type="PRINTS" id="PR00237">
    <property type="entry name" value="GPCRRHODOPSN"/>
</dbReference>
<feature type="transmembrane region" description="Helical" evidence="14">
    <location>
        <begin position="245"/>
        <end position="268"/>
    </location>
</feature>
<reference evidence="16" key="3">
    <citation type="submission" date="2025-09" db="UniProtKB">
        <authorList>
            <consortium name="Ensembl"/>
        </authorList>
    </citation>
    <scope>IDENTIFICATION</scope>
</reference>
<evidence type="ECO:0000256" key="14">
    <source>
        <dbReference type="RuleBase" id="RU363047"/>
    </source>
</evidence>
<evidence type="ECO:0000256" key="1">
    <source>
        <dbReference type="ARBA" id="ARBA00004651"/>
    </source>
</evidence>
<dbReference type="InterPro" id="IPR000276">
    <property type="entry name" value="GPCR_Rhodpsn"/>
</dbReference>
<gene>
    <name evidence="16" type="primary">LOC100566953</name>
</gene>
<keyword evidence="11" id="KW-0325">Glycoprotein</keyword>
<keyword evidence="10 13" id="KW-0675">Receptor</keyword>
<dbReference type="InterPro" id="IPR017452">
    <property type="entry name" value="GPCR_Rhodpsn_7TM"/>
</dbReference>
<feature type="transmembrane region" description="Helical" evidence="14">
    <location>
        <begin position="69"/>
        <end position="88"/>
    </location>
</feature>
<keyword evidence="2 14" id="KW-1003">Cell membrane</keyword>
<keyword evidence="6 14" id="KW-1133">Transmembrane helix</keyword>
<comment type="similarity">
    <text evidence="13">Belongs to the G-protein coupled receptor 1 family.</text>
</comment>
<evidence type="ECO:0000256" key="12">
    <source>
        <dbReference type="ARBA" id="ARBA00023224"/>
    </source>
</evidence>
<dbReference type="GO" id="GO:0004930">
    <property type="term" value="F:G protein-coupled receptor activity"/>
    <property type="evidence" value="ECO:0007669"/>
    <property type="project" value="UniProtKB-KW"/>
</dbReference>
<keyword evidence="4 13" id="KW-0812">Transmembrane</keyword>
<keyword evidence="17" id="KW-1185">Reference proteome</keyword>
<evidence type="ECO:0000256" key="2">
    <source>
        <dbReference type="ARBA" id="ARBA00022475"/>
    </source>
</evidence>
<keyword evidence="7 13" id="KW-0297">G-protein coupled receptor</keyword>
<evidence type="ECO:0000256" key="13">
    <source>
        <dbReference type="RuleBase" id="RU000688"/>
    </source>
</evidence>
<comment type="subcellular location">
    <subcellularLocation>
        <location evidence="1 14">Cell membrane</location>
        <topology evidence="1 14">Multi-pass membrane protein</topology>
    </subcellularLocation>
</comment>
<reference evidence="16" key="2">
    <citation type="submission" date="2025-08" db="UniProtKB">
        <authorList>
            <consortium name="Ensembl"/>
        </authorList>
    </citation>
    <scope>IDENTIFICATION</scope>
</reference>
<feature type="transmembrane region" description="Helical" evidence="14">
    <location>
        <begin position="108"/>
        <end position="127"/>
    </location>
</feature>
<feature type="transmembrane region" description="Helical" evidence="14">
    <location>
        <begin position="32"/>
        <end position="57"/>
    </location>
</feature>
<evidence type="ECO:0000256" key="9">
    <source>
        <dbReference type="ARBA" id="ARBA00023157"/>
    </source>
</evidence>
<accession>H9GRL6</accession>
<feature type="transmembrane region" description="Helical" evidence="14">
    <location>
        <begin position="147"/>
        <end position="170"/>
    </location>
</feature>
<evidence type="ECO:0000256" key="5">
    <source>
        <dbReference type="ARBA" id="ARBA00022725"/>
    </source>
</evidence>
<feature type="transmembrane region" description="Helical" evidence="14">
    <location>
        <begin position="280"/>
        <end position="299"/>
    </location>
</feature>
<dbReference type="AlphaFoldDB" id="H9GRL6"/>
<evidence type="ECO:0000259" key="15">
    <source>
        <dbReference type="PROSITE" id="PS50262"/>
    </source>
</evidence>
<evidence type="ECO:0000256" key="8">
    <source>
        <dbReference type="ARBA" id="ARBA00023136"/>
    </source>
</evidence>
<dbReference type="Ensembl" id="ENSACAT00000025541.2">
    <property type="protein sequence ID" value="ENSACAP00000018880.2"/>
    <property type="gene ID" value="ENSACAG00000027953.2"/>
</dbReference>
<dbReference type="Gene3D" id="1.20.1070.10">
    <property type="entry name" value="Rhodopsin 7-helix transmembrane proteins"/>
    <property type="match status" value="1"/>
</dbReference>
<keyword evidence="3 14" id="KW-0716">Sensory transduction</keyword>
<dbReference type="PANTHER" id="PTHR24242">
    <property type="entry name" value="G-PROTEIN COUPLED RECEPTOR"/>
    <property type="match status" value="1"/>
</dbReference>
<dbReference type="PROSITE" id="PS50262">
    <property type="entry name" value="G_PROTEIN_RECEP_F1_2"/>
    <property type="match status" value="1"/>
</dbReference>
<evidence type="ECO:0000256" key="10">
    <source>
        <dbReference type="ARBA" id="ARBA00023170"/>
    </source>
</evidence>
<feature type="domain" description="G-protein coupled receptors family 1 profile" evidence="15">
    <location>
        <begin position="48"/>
        <end position="297"/>
    </location>
</feature>
<evidence type="ECO:0000313" key="17">
    <source>
        <dbReference type="Proteomes" id="UP000001646"/>
    </source>
</evidence>
<dbReference type="PROSITE" id="PS00237">
    <property type="entry name" value="G_PROTEIN_RECEP_F1_1"/>
    <property type="match status" value="1"/>
</dbReference>
<dbReference type="Proteomes" id="UP000001646">
    <property type="component" value="Unplaced"/>
</dbReference>
<dbReference type="CDD" id="cd15911">
    <property type="entry name" value="7tmA_OR11A-like"/>
    <property type="match status" value="1"/>
</dbReference>
<keyword evidence="5 14" id="KW-0552">Olfaction</keyword>
<evidence type="ECO:0000256" key="4">
    <source>
        <dbReference type="ARBA" id="ARBA00022692"/>
    </source>
</evidence>
<evidence type="ECO:0000256" key="3">
    <source>
        <dbReference type="ARBA" id="ARBA00022606"/>
    </source>
</evidence>
<evidence type="ECO:0000256" key="7">
    <source>
        <dbReference type="ARBA" id="ARBA00023040"/>
    </source>
</evidence>
<dbReference type="GeneTree" id="ENSGT01150000286948"/>
<dbReference type="PANTHER" id="PTHR24242:SF407">
    <property type="entry name" value="OLFACTORY RECEPTOR"/>
    <property type="match status" value="1"/>
</dbReference>
<dbReference type="InterPro" id="IPR000725">
    <property type="entry name" value="Olfact_rcpt"/>
</dbReference>
<dbReference type="HOGENOM" id="CLU_012526_1_0_1"/>
<dbReference type="FunFam" id="1.20.1070.10:FF:000010">
    <property type="entry name" value="Olfactory receptor"/>
    <property type="match status" value="1"/>
</dbReference>
<feature type="transmembrane region" description="Helical" evidence="14">
    <location>
        <begin position="201"/>
        <end position="233"/>
    </location>
</feature>
<evidence type="ECO:0000256" key="11">
    <source>
        <dbReference type="ARBA" id="ARBA00023180"/>
    </source>
</evidence>
<dbReference type="PRINTS" id="PR00245">
    <property type="entry name" value="OLFACTORYR"/>
</dbReference>
<reference evidence="16" key="1">
    <citation type="submission" date="2009-12" db="EMBL/GenBank/DDBJ databases">
        <title>The Genome Sequence of Anolis carolinensis (Green Anole Lizard).</title>
        <authorList>
            <consortium name="The Genome Sequencing Platform"/>
            <person name="Di Palma F."/>
            <person name="Alfoldi J."/>
            <person name="Heiman D."/>
            <person name="Young S."/>
            <person name="Grabherr M."/>
            <person name="Johnson J."/>
            <person name="Lander E.S."/>
            <person name="Lindblad-Toh K."/>
        </authorList>
    </citation>
    <scope>NUCLEOTIDE SEQUENCE [LARGE SCALE GENOMIC DNA]</scope>
    <source>
        <strain evidence="16">JBL SC #1</strain>
    </source>
</reference>
<dbReference type="eggNOG" id="ENOG502SKM8">
    <property type="taxonomic scope" value="Eukaryota"/>
</dbReference>
<dbReference type="InterPro" id="IPR050939">
    <property type="entry name" value="Olfactory_GPCR1"/>
</dbReference>
<dbReference type="GO" id="GO:0004984">
    <property type="term" value="F:olfactory receptor activity"/>
    <property type="evidence" value="ECO:0000318"/>
    <property type="project" value="GO_Central"/>
</dbReference>
<protein>
    <recommendedName>
        <fullName evidence="14">Olfactory receptor</fullName>
    </recommendedName>
</protein>
<sequence>YMSPCQNLNGANKTMTTEFILLGFSGGQGVQILLLLLFLAIYMLTIGGNLLIILLIVSDHHLHTPMYYFLGNLSCLETFYSSVILPRMLYSLLTGDRSISLIGCITQFYIFGILVTTECFLLAAMSFDRYLAICKPLHYTNYMSDRLCIQLTVGSWLGGSLAITITISFMSQLVFCGMNEIDHFFCDFGPVINLSCSNTRIIGTLVFIMSSLCAFPPFLLTWASYVCIIISVLRVPSISGRQKAFSTCSSHLVVVTVFYGTLIIVYVVPKANSLRELNKVFSLLYTILTPLVNPLVYSLKNKDVQEALKKIPTKLAFLAGFRNTQL</sequence>
<name>H9GRL6_ANOCA</name>
<evidence type="ECO:0000313" key="16">
    <source>
        <dbReference type="Ensembl" id="ENSACAP00000018880.2"/>
    </source>
</evidence>
<keyword evidence="12 13" id="KW-0807">Transducer</keyword>
<proteinExistence type="inferred from homology"/>
<dbReference type="SUPFAM" id="SSF81321">
    <property type="entry name" value="Family A G protein-coupled receptor-like"/>
    <property type="match status" value="1"/>
</dbReference>
<dbReference type="InParanoid" id="H9GRL6"/>
<evidence type="ECO:0000256" key="6">
    <source>
        <dbReference type="ARBA" id="ARBA00022989"/>
    </source>
</evidence>